<feature type="domain" description="DUF6894" evidence="1">
    <location>
        <begin position="3"/>
        <end position="64"/>
    </location>
</feature>
<dbReference type="AlphaFoldDB" id="A0AB39XMJ0"/>
<dbReference type="InterPro" id="IPR054189">
    <property type="entry name" value="DUF6894"/>
</dbReference>
<dbReference type="EMBL" id="CP165734">
    <property type="protein sequence ID" value="XDV58421.1"/>
    <property type="molecule type" value="Genomic_DNA"/>
</dbReference>
<evidence type="ECO:0000259" key="1">
    <source>
        <dbReference type="Pfam" id="PF21834"/>
    </source>
</evidence>
<reference evidence="2" key="1">
    <citation type="submission" date="2024-08" db="EMBL/GenBank/DDBJ databases">
        <authorList>
            <person name="Chaddad Z."/>
            <person name="Lamrabet M."/>
            <person name="Bouhnik O."/>
            <person name="Alami S."/>
            <person name="Wipf D."/>
            <person name="Courty P.E."/>
            <person name="Missbah El Idrissi M."/>
        </authorList>
    </citation>
    <scope>NUCLEOTIDE SEQUENCE</scope>
    <source>
        <strain evidence="2">LLZ17</strain>
    </source>
</reference>
<protein>
    <recommendedName>
        <fullName evidence="1">DUF6894 domain-containing protein</fullName>
    </recommendedName>
</protein>
<dbReference type="RefSeq" id="WP_369722950.1">
    <property type="nucleotide sequence ID" value="NZ_CP165734.1"/>
</dbReference>
<proteinExistence type="predicted"/>
<evidence type="ECO:0000313" key="2">
    <source>
        <dbReference type="EMBL" id="XDV58421.1"/>
    </source>
</evidence>
<sequence length="88" mass="9643">MTRFFFHVHNGISVFDDVGLELPDIEAAEAAAIELFGEILNDGPSGPLWQNNSWRVEVSDGPGLLARTFLKVQFSITRPTNNRTAVAG</sequence>
<dbReference type="Pfam" id="PF21834">
    <property type="entry name" value="DUF6894"/>
    <property type="match status" value="1"/>
</dbReference>
<gene>
    <name evidence="2" type="ORF">AB8Z38_02465</name>
</gene>
<accession>A0AB39XMJ0</accession>
<organism evidence="2">
    <name type="scientific">Bradyrhizobium sp. LLZ17</name>
    <dbReference type="NCBI Taxonomy" id="3239388"/>
    <lineage>
        <taxon>Bacteria</taxon>
        <taxon>Pseudomonadati</taxon>
        <taxon>Pseudomonadota</taxon>
        <taxon>Alphaproteobacteria</taxon>
        <taxon>Hyphomicrobiales</taxon>
        <taxon>Nitrobacteraceae</taxon>
        <taxon>Bradyrhizobium</taxon>
    </lineage>
</organism>
<name>A0AB39XMJ0_9BRAD</name>